<keyword evidence="2" id="KW-1185">Reference proteome</keyword>
<evidence type="ECO:0000313" key="2">
    <source>
        <dbReference type="Proteomes" id="UP000887159"/>
    </source>
</evidence>
<sequence length="89" mass="10249">MLMHVRLVAAQNSHTLVWYGVEVLKVGCQLRCRSRHLTEVRNYELQETKLPLRLINTPNERRLVQGHETTPLRVKGDIEDVSSELDNGS</sequence>
<proteinExistence type="predicted"/>
<accession>A0A8X6VBA3</accession>
<evidence type="ECO:0000313" key="1">
    <source>
        <dbReference type="EMBL" id="GFY01209.1"/>
    </source>
</evidence>
<comment type="caution">
    <text evidence="1">The sequence shown here is derived from an EMBL/GenBank/DDBJ whole genome shotgun (WGS) entry which is preliminary data.</text>
</comment>
<name>A0A8X6VBA3_TRICX</name>
<gene>
    <name evidence="1" type="ORF">TNCV_5076761</name>
</gene>
<dbReference type="EMBL" id="BMAU01021225">
    <property type="protein sequence ID" value="GFY01209.1"/>
    <property type="molecule type" value="Genomic_DNA"/>
</dbReference>
<protein>
    <submittedName>
        <fullName evidence="1">Uncharacterized protein</fullName>
    </submittedName>
</protein>
<dbReference type="AlphaFoldDB" id="A0A8X6VBA3"/>
<organism evidence="1 2">
    <name type="scientific">Trichonephila clavipes</name>
    <name type="common">Golden silk orbweaver</name>
    <name type="synonym">Nephila clavipes</name>
    <dbReference type="NCBI Taxonomy" id="2585209"/>
    <lineage>
        <taxon>Eukaryota</taxon>
        <taxon>Metazoa</taxon>
        <taxon>Ecdysozoa</taxon>
        <taxon>Arthropoda</taxon>
        <taxon>Chelicerata</taxon>
        <taxon>Arachnida</taxon>
        <taxon>Araneae</taxon>
        <taxon>Araneomorphae</taxon>
        <taxon>Entelegynae</taxon>
        <taxon>Araneoidea</taxon>
        <taxon>Nephilidae</taxon>
        <taxon>Trichonephila</taxon>
    </lineage>
</organism>
<dbReference type="Proteomes" id="UP000887159">
    <property type="component" value="Unassembled WGS sequence"/>
</dbReference>
<reference evidence="1" key="1">
    <citation type="submission" date="2020-08" db="EMBL/GenBank/DDBJ databases">
        <title>Multicomponent nature underlies the extraordinary mechanical properties of spider dragline silk.</title>
        <authorList>
            <person name="Kono N."/>
            <person name="Nakamura H."/>
            <person name="Mori M."/>
            <person name="Yoshida Y."/>
            <person name="Ohtoshi R."/>
            <person name="Malay A.D."/>
            <person name="Moran D.A.P."/>
            <person name="Tomita M."/>
            <person name="Numata K."/>
            <person name="Arakawa K."/>
        </authorList>
    </citation>
    <scope>NUCLEOTIDE SEQUENCE</scope>
</reference>